<reference evidence="5 6" key="1">
    <citation type="submission" date="2022-04" db="EMBL/GenBank/DDBJ databases">
        <title>Halobacillus sp. isolated from saltern.</title>
        <authorList>
            <person name="Won M."/>
            <person name="Lee C.-M."/>
            <person name="Woen H.-Y."/>
            <person name="Kwon S.-W."/>
        </authorList>
    </citation>
    <scope>NUCLEOTIDE SEQUENCE [LARGE SCALE GENOMIC DNA]</scope>
    <source>
        <strain evidence="5 6">SSBR10-3</strain>
    </source>
</reference>
<dbReference type="InterPro" id="IPR036396">
    <property type="entry name" value="Cyt_P450_sf"/>
</dbReference>
<comment type="similarity">
    <text evidence="1 4">Belongs to the cytochrome P450 family.</text>
</comment>
<dbReference type="PANTHER" id="PTHR46696:SF1">
    <property type="entry name" value="CYTOCHROME P450 YJIB-RELATED"/>
    <property type="match status" value="1"/>
</dbReference>
<evidence type="ECO:0000256" key="2">
    <source>
        <dbReference type="ARBA" id="ARBA00022617"/>
    </source>
</evidence>
<keyword evidence="3 4" id="KW-0503">Monooxygenase</keyword>
<dbReference type="Pfam" id="PF00067">
    <property type="entry name" value="p450"/>
    <property type="match status" value="1"/>
</dbReference>
<dbReference type="PROSITE" id="PS00086">
    <property type="entry name" value="CYTOCHROME_P450"/>
    <property type="match status" value="1"/>
</dbReference>
<dbReference type="PRINTS" id="PR00385">
    <property type="entry name" value="P450"/>
</dbReference>
<dbReference type="Gene3D" id="1.10.630.10">
    <property type="entry name" value="Cytochrome P450"/>
    <property type="match status" value="1"/>
</dbReference>
<keyword evidence="4" id="KW-0408">Iron</keyword>
<sequence>MSQEVQESNFKVGAYPFFKDLRKTEPVYPLSKEDGNTTWIVTQYEDVLSLLKKPSFIKDQSKLFSQQEEDETPLEVKVFQNMMLDVDPPDHRRLRKLVQPHFNPKTIRKLEPRILDIADDLINEMRKKDGPVDLIDDFAFPLPIIVISELLGVPVEDRDKFRQWSNTIVSAADNTQEDFAADINDFIHYLDILFEERQADPREDLISKLLQTREEGDLLSNDELYSMIVLLIIAGHETTVNLIGNGMLALFEHPEELDKLINDLSLTETAVEECLRYYSPVDFSTARWAEEELTLRGRTIKRGDLVLASLSSANRDEKKFDNPDEFDITRKPNSHIAFGYGIHFCLGAPLARLEGKIAFQKLLTAFPHIKLAEKRPEWRNMFLLRGLKQLLIKLNTESVTN</sequence>
<dbReference type="CDD" id="cd11029">
    <property type="entry name" value="CYP107-like"/>
    <property type="match status" value="1"/>
</dbReference>
<evidence type="ECO:0000256" key="1">
    <source>
        <dbReference type="ARBA" id="ARBA00010617"/>
    </source>
</evidence>
<keyword evidence="4" id="KW-0479">Metal-binding</keyword>
<evidence type="ECO:0000256" key="3">
    <source>
        <dbReference type="ARBA" id="ARBA00023033"/>
    </source>
</evidence>
<dbReference type="RefSeq" id="WP_244708640.1">
    <property type="nucleotide sequence ID" value="NZ_CP095073.1"/>
</dbReference>
<dbReference type="SUPFAM" id="SSF48264">
    <property type="entry name" value="Cytochrome P450"/>
    <property type="match status" value="1"/>
</dbReference>
<evidence type="ECO:0000256" key="4">
    <source>
        <dbReference type="RuleBase" id="RU000461"/>
    </source>
</evidence>
<evidence type="ECO:0000313" key="5">
    <source>
        <dbReference type="EMBL" id="UOQ43281.1"/>
    </source>
</evidence>
<proteinExistence type="inferred from homology"/>
<dbReference type="Proteomes" id="UP000831787">
    <property type="component" value="Chromosome"/>
</dbReference>
<dbReference type="InterPro" id="IPR002397">
    <property type="entry name" value="Cyt_P450_B"/>
</dbReference>
<dbReference type="PRINTS" id="PR00359">
    <property type="entry name" value="BP450"/>
</dbReference>
<organism evidence="5 6">
    <name type="scientific">Halobacillus salinarum</name>
    <dbReference type="NCBI Taxonomy" id="2932257"/>
    <lineage>
        <taxon>Bacteria</taxon>
        <taxon>Bacillati</taxon>
        <taxon>Bacillota</taxon>
        <taxon>Bacilli</taxon>
        <taxon>Bacillales</taxon>
        <taxon>Bacillaceae</taxon>
        <taxon>Halobacillus</taxon>
    </lineage>
</organism>
<keyword evidence="4" id="KW-0560">Oxidoreductase</keyword>
<dbReference type="PANTHER" id="PTHR46696">
    <property type="entry name" value="P450, PUTATIVE (EUROFUNG)-RELATED"/>
    <property type="match status" value="1"/>
</dbReference>
<dbReference type="InterPro" id="IPR001128">
    <property type="entry name" value="Cyt_P450"/>
</dbReference>
<protein>
    <submittedName>
        <fullName evidence="5">Cytochrome P450</fullName>
    </submittedName>
</protein>
<evidence type="ECO:0000313" key="6">
    <source>
        <dbReference type="Proteomes" id="UP000831787"/>
    </source>
</evidence>
<accession>A0ABY4EFM7</accession>
<keyword evidence="2 4" id="KW-0349">Heme</keyword>
<dbReference type="EMBL" id="CP095073">
    <property type="protein sequence ID" value="UOQ43281.1"/>
    <property type="molecule type" value="Genomic_DNA"/>
</dbReference>
<dbReference type="InterPro" id="IPR017972">
    <property type="entry name" value="Cyt_P450_CS"/>
</dbReference>
<name>A0ABY4EFM7_9BACI</name>
<keyword evidence="6" id="KW-1185">Reference proteome</keyword>
<gene>
    <name evidence="5" type="ORF">MUN89_15310</name>
</gene>